<comment type="subcellular location">
    <subcellularLocation>
        <location evidence="1">Cell membrane</location>
        <topology evidence="1">Multi-pass membrane protein</topology>
    </subcellularLocation>
</comment>
<feature type="transmembrane region" description="Helical" evidence="7">
    <location>
        <begin position="91"/>
        <end position="110"/>
    </location>
</feature>
<dbReference type="Pfam" id="PF12805">
    <property type="entry name" value="FUSC-like"/>
    <property type="match status" value="1"/>
</dbReference>
<comment type="similarity">
    <text evidence="6">Belongs to the YccS/YhfK family.</text>
</comment>
<protein>
    <submittedName>
        <fullName evidence="10">Uncharacterized membrane protein YccC</fullName>
    </submittedName>
</protein>
<feature type="transmembrane region" description="Helical" evidence="7">
    <location>
        <begin position="12"/>
        <end position="37"/>
    </location>
</feature>
<reference evidence="11" key="1">
    <citation type="submission" date="2016-10" db="EMBL/GenBank/DDBJ databases">
        <authorList>
            <person name="Varghese N."/>
            <person name="Submissions S."/>
        </authorList>
    </citation>
    <scope>NUCLEOTIDE SEQUENCE [LARGE SCALE GENOMIC DNA]</scope>
    <source>
        <strain evidence="11">LMG 24000</strain>
    </source>
</reference>
<evidence type="ECO:0000256" key="1">
    <source>
        <dbReference type="ARBA" id="ARBA00004651"/>
    </source>
</evidence>
<dbReference type="Proteomes" id="UP000198638">
    <property type="component" value="Unassembled WGS sequence"/>
</dbReference>
<dbReference type="RefSeq" id="WP_090533567.1">
    <property type="nucleotide sequence ID" value="NZ_FNRQ01000003.1"/>
</dbReference>
<keyword evidence="5 7" id="KW-0472">Membrane</keyword>
<feature type="transmembrane region" description="Helical" evidence="7">
    <location>
        <begin position="450"/>
        <end position="467"/>
    </location>
</feature>
<keyword evidence="2" id="KW-1003">Cell membrane</keyword>
<feature type="transmembrane region" description="Helical" evidence="7">
    <location>
        <begin position="503"/>
        <end position="520"/>
    </location>
</feature>
<evidence type="ECO:0000256" key="3">
    <source>
        <dbReference type="ARBA" id="ARBA00022692"/>
    </source>
</evidence>
<evidence type="ECO:0000256" key="5">
    <source>
        <dbReference type="ARBA" id="ARBA00023136"/>
    </source>
</evidence>
<evidence type="ECO:0000256" key="4">
    <source>
        <dbReference type="ARBA" id="ARBA00022989"/>
    </source>
</evidence>
<dbReference type="AlphaFoldDB" id="A0A1H4EGS0"/>
<organism evidence="10 11">
    <name type="scientific">Paraburkholderia sartisoli</name>
    <dbReference type="NCBI Taxonomy" id="83784"/>
    <lineage>
        <taxon>Bacteria</taxon>
        <taxon>Pseudomonadati</taxon>
        <taxon>Pseudomonadota</taxon>
        <taxon>Betaproteobacteria</taxon>
        <taxon>Burkholderiales</taxon>
        <taxon>Burkholderiaceae</taxon>
        <taxon>Paraburkholderia</taxon>
    </lineage>
</organism>
<sequence length="811" mass="89409">MRYSVEIKKFLYSQYFYGGLRIAVGVSLPAVLCLVVFHNRDLGFTIATGALGACVVDMPGPLKYKHNEMLACTVIGFLSALATGLATVNSVALWCTVVPLTFVLSLIVVYGNRWPQISFATLFMMIMTLEDHFTPVQALVNASWILLGGLWYTYWATLVSRWQMHRIEQQALAEGVFACADYLLARSDFYDLDRDLDECYRNLVARQIAAVERQDAARDIVLRNLPKLKSGRMDGRRAALFNLFINTVDLHELIVGAHTDYPLIRNTFGGSDLLIFYRDLMRKVAADLEDIGLAALRNRPPRLRISMKAELRAIEYEIEQLRKHEVQTKNPEAYAAVSATFRRIWSATRLIDRMRKSLSDDANVTETEVRVDQALSRFISSRRVPFRQIFSNLTMASPSFRHALRVTIAVAVGFWLGRLLPLTNAYWIVMTTVIILKPGYSLTKQRNGQRIIGTMIGCAASIALMIFVKEPHILLIVMFASMVMSYSLLLFNYTASVVFTSSYVLLMFHLLAPGSLHIIGERAIDTVVGCAIAIAASHLFPYWEYRLMGKLVNDMISATRQYLEASWWWSGKPAAASAGISATAVTEAGARAPVAALAEASAGGDTAVLAPSIVGNVALNPAAGASTAVPGVSPNATATPAAAVAANALDRDFRYRLARKNVHVAFANLGQAFQRMMLEPKPVQKFVPELNDLLVRSHVLASHITAAAPLLRTTAQQKDGVSLNSLQRALTLVRDNLSEAELGSPPPADQADIAKQMTRELDTTVVEAEQSADYSADAVHDLKQLAHQCKQMIAAASQIRRDASVIRLPED</sequence>
<gene>
    <name evidence="10" type="ORF">SAMN05192564_103359</name>
</gene>
<feature type="transmembrane region" description="Helical" evidence="7">
    <location>
        <begin position="43"/>
        <end position="62"/>
    </location>
</feature>
<evidence type="ECO:0000313" key="10">
    <source>
        <dbReference type="EMBL" id="SEA84274.1"/>
    </source>
</evidence>
<evidence type="ECO:0000259" key="9">
    <source>
        <dbReference type="Pfam" id="PF13515"/>
    </source>
</evidence>
<evidence type="ECO:0000256" key="6">
    <source>
        <dbReference type="ARBA" id="ARBA00043993"/>
    </source>
</evidence>
<name>A0A1H4EGS0_9BURK</name>
<accession>A0A1H4EGS0</accession>
<keyword evidence="4 7" id="KW-1133">Transmembrane helix</keyword>
<dbReference type="GO" id="GO:0005886">
    <property type="term" value="C:plasma membrane"/>
    <property type="evidence" value="ECO:0007669"/>
    <property type="project" value="UniProtKB-SubCell"/>
</dbReference>
<dbReference type="InterPro" id="IPR032692">
    <property type="entry name" value="YccS_N"/>
</dbReference>
<feature type="transmembrane region" description="Helical" evidence="7">
    <location>
        <begin position="139"/>
        <end position="159"/>
    </location>
</feature>
<dbReference type="InterPro" id="IPR049453">
    <property type="entry name" value="Memb_transporter_dom"/>
</dbReference>
<proteinExistence type="inferred from homology"/>
<dbReference type="PANTHER" id="PTHR30509">
    <property type="entry name" value="P-HYDROXYBENZOIC ACID EFFLUX PUMP SUBUNIT-RELATED"/>
    <property type="match status" value="1"/>
</dbReference>
<evidence type="ECO:0000256" key="2">
    <source>
        <dbReference type="ARBA" id="ARBA00022475"/>
    </source>
</evidence>
<dbReference type="OrthoDB" id="8670769at2"/>
<dbReference type="Pfam" id="PF13515">
    <property type="entry name" value="FUSC_2"/>
    <property type="match status" value="1"/>
</dbReference>
<feature type="transmembrane region" description="Helical" evidence="7">
    <location>
        <begin position="526"/>
        <end position="545"/>
    </location>
</feature>
<evidence type="ECO:0000259" key="8">
    <source>
        <dbReference type="Pfam" id="PF12805"/>
    </source>
</evidence>
<dbReference type="STRING" id="83784.SAMN05192564_103359"/>
<dbReference type="PANTHER" id="PTHR30509:SF8">
    <property type="entry name" value="INNER MEMBRANE PROTEIN YCCS"/>
    <property type="match status" value="1"/>
</dbReference>
<keyword evidence="11" id="KW-1185">Reference proteome</keyword>
<dbReference type="EMBL" id="FNRQ01000003">
    <property type="protein sequence ID" value="SEA84274.1"/>
    <property type="molecule type" value="Genomic_DNA"/>
</dbReference>
<evidence type="ECO:0000256" key="7">
    <source>
        <dbReference type="SAM" id="Phobius"/>
    </source>
</evidence>
<feature type="transmembrane region" description="Helical" evidence="7">
    <location>
        <begin position="69"/>
        <end position="85"/>
    </location>
</feature>
<feature type="domain" description="Integral membrane protein YccS N-terminal" evidence="8">
    <location>
        <begin position="69"/>
        <end position="348"/>
    </location>
</feature>
<evidence type="ECO:0000313" key="11">
    <source>
        <dbReference type="Proteomes" id="UP000198638"/>
    </source>
</evidence>
<feature type="transmembrane region" description="Helical" evidence="7">
    <location>
        <begin position="473"/>
        <end position="491"/>
    </location>
</feature>
<feature type="domain" description="Integral membrane bound transporter" evidence="9">
    <location>
        <begin position="414"/>
        <end position="535"/>
    </location>
</feature>
<keyword evidence="3 7" id="KW-0812">Transmembrane</keyword>